<dbReference type="Proteomes" id="UP000004688">
    <property type="component" value="Chromosome"/>
</dbReference>
<keyword evidence="1" id="KW-0175">Coiled coil</keyword>
<dbReference type="RefSeq" id="WP_015494337.1">
    <property type="nucleotide sequence ID" value="NC_020908.1"/>
</dbReference>
<dbReference type="EMBL" id="CP003742">
    <property type="protein sequence ID" value="AGI71119.1"/>
    <property type="molecule type" value="Genomic_DNA"/>
</dbReference>
<feature type="region of interest" description="Disordered" evidence="2">
    <location>
        <begin position="106"/>
        <end position="128"/>
    </location>
</feature>
<evidence type="ECO:0000256" key="1">
    <source>
        <dbReference type="SAM" id="Coils"/>
    </source>
</evidence>
<organism evidence="3 4">
    <name type="scientific">Octadecabacter arcticus 238</name>
    <dbReference type="NCBI Taxonomy" id="391616"/>
    <lineage>
        <taxon>Bacteria</taxon>
        <taxon>Pseudomonadati</taxon>
        <taxon>Pseudomonadota</taxon>
        <taxon>Alphaproteobacteria</taxon>
        <taxon>Rhodobacterales</taxon>
        <taxon>Roseobacteraceae</taxon>
        <taxon>Octadecabacter</taxon>
    </lineage>
</organism>
<accession>M9RET4</accession>
<dbReference type="KEGG" id="oar:OA238_c09120"/>
<evidence type="ECO:0000313" key="3">
    <source>
        <dbReference type="EMBL" id="AGI71119.1"/>
    </source>
</evidence>
<protein>
    <submittedName>
        <fullName evidence="3">Uncharacterized protein</fullName>
    </submittedName>
</protein>
<keyword evidence="4" id="KW-1185">Reference proteome</keyword>
<evidence type="ECO:0000313" key="4">
    <source>
        <dbReference type="Proteomes" id="UP000004688"/>
    </source>
</evidence>
<dbReference type="Pfam" id="PF20089">
    <property type="entry name" value="DUF6481"/>
    <property type="match status" value="1"/>
</dbReference>
<proteinExistence type="predicted"/>
<name>M9RET4_9RHOB</name>
<evidence type="ECO:0000256" key="2">
    <source>
        <dbReference type="SAM" id="MobiDB-lite"/>
    </source>
</evidence>
<gene>
    <name evidence="3" type="ORF">OA238_c09120</name>
</gene>
<dbReference type="OrthoDB" id="7877279at2"/>
<reference evidence="3 4" key="1">
    <citation type="journal article" date="2013" name="PLoS ONE">
        <title>Poles Apart: Arctic and Antarctic Octadecabacter strains Share High Genome Plasticity and a New Type of Xanthorhodopsin.</title>
        <authorList>
            <person name="Vollmers J."/>
            <person name="Voget S."/>
            <person name="Dietrich S."/>
            <person name="Gollnow K."/>
            <person name="Smits M."/>
            <person name="Meyer K."/>
            <person name="Brinkhoff T."/>
            <person name="Simon M."/>
            <person name="Daniel R."/>
        </authorList>
    </citation>
    <scope>NUCLEOTIDE SEQUENCE [LARGE SCALE GENOMIC DNA]</scope>
    <source>
        <strain evidence="3 4">238</strain>
    </source>
</reference>
<dbReference type="eggNOG" id="ENOG5031A85">
    <property type="taxonomic scope" value="Bacteria"/>
</dbReference>
<dbReference type="AlphaFoldDB" id="M9RET4"/>
<dbReference type="InterPro" id="IPR045510">
    <property type="entry name" value="DUF6481"/>
</dbReference>
<feature type="compositionally biased region" description="Basic and acidic residues" evidence="2">
    <location>
        <begin position="109"/>
        <end position="120"/>
    </location>
</feature>
<sequence>MKNSIGDRFDGRLKTASEAKQQRLERFKAAADDPEKLARRAERHKVAASLEAERKVKSMKLKQENDEVERQRAEIAERQGVQTLARDAKIETERAEAVVQEIEQNAVQEADRKAERDRRYAARRNRKR</sequence>
<dbReference type="HOGENOM" id="CLU_2035633_0_0_5"/>
<feature type="coiled-coil region" evidence="1">
    <location>
        <begin position="47"/>
        <end position="105"/>
    </location>
</feature>